<evidence type="ECO:0000313" key="3">
    <source>
        <dbReference type="EMBL" id="STS90533.1"/>
    </source>
</evidence>
<evidence type="ECO:0000259" key="1">
    <source>
        <dbReference type="Pfam" id="PF09204"/>
    </source>
</evidence>
<evidence type="ECO:0000313" key="4">
    <source>
        <dbReference type="Proteomes" id="UP000254545"/>
    </source>
</evidence>
<dbReference type="RefSeq" id="WP_023322560.1">
    <property type="nucleotide sequence ID" value="NZ_BIGP01000001.1"/>
</dbReference>
<organism evidence="3 4">
    <name type="scientific">Klebsiella variicola</name>
    <dbReference type="NCBI Taxonomy" id="244366"/>
    <lineage>
        <taxon>Bacteria</taxon>
        <taxon>Pseudomonadati</taxon>
        <taxon>Pseudomonadota</taxon>
        <taxon>Gammaproteobacteria</taxon>
        <taxon>Enterobacterales</taxon>
        <taxon>Enterobacteriaceae</taxon>
        <taxon>Klebsiella/Raoultella group</taxon>
        <taxon>Klebsiella</taxon>
        <taxon>Klebsiella pneumoniae complex</taxon>
    </lineage>
</organism>
<sequence>MSMNLIKLARKLVTLQISADEFETHFFNMWRNEGRTGQLTQDSKDIGECAAELFILADCYTSDSVRRESELDSDSLRKEVKATLAKYQLL</sequence>
<dbReference type="Proteomes" id="UP001060507">
    <property type="component" value="Unassembled WGS sequence"/>
</dbReference>
<evidence type="ECO:0000313" key="2">
    <source>
        <dbReference type="EMBL" id="GKJ95524.1"/>
    </source>
</evidence>
<dbReference type="Pfam" id="PF09204">
    <property type="entry name" value="Colicin_immun"/>
    <property type="match status" value="1"/>
</dbReference>
<reference evidence="3 4" key="1">
    <citation type="submission" date="2018-06" db="EMBL/GenBank/DDBJ databases">
        <authorList>
            <consortium name="Pathogen Informatics"/>
            <person name="Doyle S."/>
        </authorList>
    </citation>
    <scope>NUCLEOTIDE SEQUENCE [LARGE SCALE GENOMIC DNA]</scope>
    <source>
        <strain evidence="3 4">NCTC9177</strain>
    </source>
</reference>
<dbReference type="EMBL" id="UGKR01000003">
    <property type="protein sequence ID" value="STS90533.1"/>
    <property type="molecule type" value="Genomic_DNA"/>
</dbReference>
<dbReference type="Gene3D" id="1.20.120.650">
    <property type="entry name" value="Colicin D"/>
    <property type="match status" value="1"/>
</dbReference>
<feature type="domain" description="Colicin D immunity protein" evidence="1">
    <location>
        <begin position="1"/>
        <end position="86"/>
    </location>
</feature>
<dbReference type="EMBL" id="BQTA01000008">
    <property type="protein sequence ID" value="GKJ95524.1"/>
    <property type="molecule type" value="Genomic_DNA"/>
</dbReference>
<dbReference type="GO" id="GO:0030153">
    <property type="term" value="P:bacteriocin immunity"/>
    <property type="evidence" value="ECO:0007669"/>
    <property type="project" value="InterPro"/>
</dbReference>
<name>A0A7H4MJN3_KLEVA</name>
<dbReference type="GO" id="GO:0015643">
    <property type="term" value="F:toxic substance binding"/>
    <property type="evidence" value="ECO:0007669"/>
    <property type="project" value="InterPro"/>
</dbReference>
<reference evidence="2" key="2">
    <citation type="journal article" date="2022" name="J. Appl. Microbiol.">
        <title>PCR-based ORF typing of Klebsiella pneumoniae for rapid identification of global clones and transmission events.</title>
        <authorList>
            <person name="Nonogaki R."/>
            <person name="Iijima A."/>
            <person name="Kawamura K."/>
            <person name="Kayama S."/>
            <person name="Sugai M."/>
            <person name="Yagi T."/>
            <person name="Arakawa Y."/>
            <person name="Doi Y."/>
            <person name="Suzuki M."/>
        </authorList>
    </citation>
    <scope>NUCLEOTIDE SEQUENCE</scope>
    <source>
        <strain evidence="2">NUKP-37</strain>
    </source>
</reference>
<proteinExistence type="predicted"/>
<dbReference type="InterPro" id="IPR036471">
    <property type="entry name" value="Colicin_D_sf"/>
</dbReference>
<dbReference type="SUPFAM" id="SSF101125">
    <property type="entry name" value="Colicin D immunity protein"/>
    <property type="match status" value="1"/>
</dbReference>
<protein>
    <submittedName>
        <fullName evidence="3">Colicin-D immunity protein</fullName>
    </submittedName>
</protein>
<dbReference type="Proteomes" id="UP000254545">
    <property type="component" value="Unassembled WGS sequence"/>
</dbReference>
<gene>
    <name evidence="3" type="ORF">NCTC9177_04430</name>
    <name evidence="2" type="ORF">NUKP37_29920</name>
</gene>
<accession>A0A7H4MJN3</accession>
<dbReference type="InterPro" id="IPR015287">
    <property type="entry name" value="Colicin_D_immunity_dom"/>
</dbReference>
<comment type="caution">
    <text evidence="3">The sequence shown here is derived from an EMBL/GenBank/DDBJ whole genome shotgun (WGS) entry which is preliminary data.</text>
</comment>
<dbReference type="AlphaFoldDB" id="A0A7H4MJN3"/>